<protein>
    <submittedName>
        <fullName evidence="2">Uncharacterized protein</fullName>
    </submittedName>
</protein>
<feature type="transmembrane region" description="Helical" evidence="1">
    <location>
        <begin position="40"/>
        <end position="59"/>
    </location>
</feature>
<feature type="transmembrane region" description="Helical" evidence="1">
    <location>
        <begin position="7"/>
        <end position="28"/>
    </location>
</feature>
<keyword evidence="1" id="KW-0472">Membrane</keyword>
<evidence type="ECO:0000313" key="2">
    <source>
        <dbReference type="EMBL" id="ALS33759.1"/>
    </source>
</evidence>
<gene>
    <name evidence="2" type="ORF">PTRA_a2695</name>
</gene>
<dbReference type="AlphaFoldDB" id="A0A0U2ISX7"/>
<dbReference type="Proteomes" id="UP000065261">
    <property type="component" value="Chromosome I"/>
</dbReference>
<accession>A0A0U2ISX7</accession>
<organism evidence="2">
    <name type="scientific">Pseudoalteromonas translucida KMM 520</name>
    <dbReference type="NCBI Taxonomy" id="1315283"/>
    <lineage>
        <taxon>Bacteria</taxon>
        <taxon>Pseudomonadati</taxon>
        <taxon>Pseudomonadota</taxon>
        <taxon>Gammaproteobacteria</taxon>
        <taxon>Alteromonadales</taxon>
        <taxon>Pseudoalteromonadaceae</taxon>
        <taxon>Pseudoalteromonas</taxon>
    </lineage>
</organism>
<sequence length="196" mass="22129">MYKNSTFFQITVIVLTLTAGVFIGFIFGDFDIPIKWNAELKAGDLIATFIGLITFVFAYKGIADNRKSIELSFQPVLYEHCSFLDVDNEFKIELKNAGIGSALNCVFTYYIDGDELPDKKLDEKLKSFCKKESKAVLFMGKGKVIFSSDSITIASVAECDREEYLAITSFLTKRFSYTVTFKDGLDKLYTQYFKAG</sequence>
<dbReference type="KEGG" id="ptn:PTRA_a2695"/>
<evidence type="ECO:0000256" key="1">
    <source>
        <dbReference type="SAM" id="Phobius"/>
    </source>
</evidence>
<proteinExistence type="predicted"/>
<dbReference type="PATRIC" id="fig|1315283.4.peg.2349"/>
<keyword evidence="1" id="KW-1133">Transmembrane helix</keyword>
<evidence type="ECO:0000313" key="3">
    <source>
        <dbReference type="Proteomes" id="UP000065261"/>
    </source>
</evidence>
<reference evidence="2 3" key="1">
    <citation type="submission" date="2015-03" db="EMBL/GenBank/DDBJ databases">
        <authorList>
            <person name="Murphy D."/>
        </authorList>
    </citation>
    <scope>NUCLEOTIDE SEQUENCE [LARGE SCALE GENOMIC DNA]</scope>
    <source>
        <strain evidence="2 3">KMM 520</strain>
    </source>
</reference>
<name>A0A0U2ISX7_9GAMM</name>
<dbReference type="EMBL" id="CP011034">
    <property type="protein sequence ID" value="ALS33759.1"/>
    <property type="molecule type" value="Genomic_DNA"/>
</dbReference>
<keyword evidence="1" id="KW-0812">Transmembrane</keyword>